<dbReference type="RefSeq" id="WP_147098912.1">
    <property type="nucleotide sequence ID" value="NZ_JBHUFH010000012.1"/>
</dbReference>
<name>A0A5C6S2R4_9RHOB</name>
<dbReference type="AlphaFoldDB" id="A0A5C6S2R4"/>
<evidence type="ECO:0000313" key="1">
    <source>
        <dbReference type="EMBL" id="TXB68768.1"/>
    </source>
</evidence>
<protein>
    <submittedName>
        <fullName evidence="1">Uncharacterized protein</fullName>
    </submittedName>
</protein>
<dbReference type="Proteomes" id="UP000321562">
    <property type="component" value="Unassembled WGS sequence"/>
</dbReference>
<evidence type="ECO:0000313" key="2">
    <source>
        <dbReference type="Proteomes" id="UP000321562"/>
    </source>
</evidence>
<accession>A0A5C6S2R4</accession>
<proteinExistence type="predicted"/>
<keyword evidence="2" id="KW-1185">Reference proteome</keyword>
<organism evidence="1 2">
    <name type="scientific">Paracoccus aurantiacus</name>
    <dbReference type="NCBI Taxonomy" id="2599412"/>
    <lineage>
        <taxon>Bacteria</taxon>
        <taxon>Pseudomonadati</taxon>
        <taxon>Pseudomonadota</taxon>
        <taxon>Alphaproteobacteria</taxon>
        <taxon>Rhodobacterales</taxon>
        <taxon>Paracoccaceae</taxon>
        <taxon>Paracoccus</taxon>
    </lineage>
</organism>
<sequence>MASEFGQVFVMSVPPDVCRTAALAAVLTLWTVSDVAQAQPAPADGVQQAASKLLPIPAGSTQVSGEIIVKLRGTSGDTPPLLPFRDADMLGLQGAPDIRPGGALIYRLSYDALLSAGAEEEVDRELSAIAAELVARDDVVYVQPNWVASGKDQVVDQLWGR</sequence>
<comment type="caution">
    <text evidence="1">The sequence shown here is derived from an EMBL/GenBank/DDBJ whole genome shotgun (WGS) entry which is preliminary data.</text>
</comment>
<gene>
    <name evidence="1" type="ORF">FQV27_12395</name>
</gene>
<dbReference type="EMBL" id="VOPL01000004">
    <property type="protein sequence ID" value="TXB68768.1"/>
    <property type="molecule type" value="Genomic_DNA"/>
</dbReference>
<reference evidence="1 2" key="1">
    <citation type="submission" date="2019-08" db="EMBL/GenBank/DDBJ databases">
        <authorList>
            <person name="Ye J."/>
        </authorList>
    </citation>
    <scope>NUCLEOTIDE SEQUENCE [LARGE SCALE GENOMIC DNA]</scope>
    <source>
        <strain evidence="1 2">TK008</strain>
    </source>
</reference>